<dbReference type="PATRIC" id="fig|452652.3.peg.6611"/>
<keyword evidence="2" id="KW-0012">Acyltransferase</keyword>
<dbReference type="HOGENOM" id="CLU_075552_0_0_11"/>
<evidence type="ECO:0000313" key="4">
    <source>
        <dbReference type="EMBL" id="BAJ32344.1"/>
    </source>
</evidence>
<dbReference type="InterPro" id="IPR016039">
    <property type="entry name" value="Thiolase-like"/>
</dbReference>
<dbReference type="EMBL" id="AP010968">
    <property type="protein sequence ID" value="BAJ32344.1"/>
    <property type="molecule type" value="Genomic_DNA"/>
</dbReference>
<dbReference type="RefSeq" id="WP_014139640.1">
    <property type="nucleotide sequence ID" value="NC_016109.1"/>
</dbReference>
<protein>
    <recommendedName>
        <fullName evidence="3">Beta-ketoacyl-[acyl-carrier-protein] synthase III C-terminal domain-containing protein</fullName>
    </recommendedName>
</protein>
<dbReference type="KEGG" id="ksk:KSE_65850"/>
<dbReference type="eggNOG" id="COG0332">
    <property type="taxonomic scope" value="Bacteria"/>
</dbReference>
<evidence type="ECO:0000313" key="5">
    <source>
        <dbReference type="Proteomes" id="UP000007076"/>
    </source>
</evidence>
<dbReference type="GO" id="GO:0016747">
    <property type="term" value="F:acyltransferase activity, transferring groups other than amino-acyl groups"/>
    <property type="evidence" value="ECO:0007669"/>
    <property type="project" value="UniProtKB-ARBA"/>
</dbReference>
<accession>E4N2G0</accession>
<evidence type="ECO:0000259" key="3">
    <source>
        <dbReference type="Pfam" id="PF08541"/>
    </source>
</evidence>
<gene>
    <name evidence="4" type="ordered locus">KSE_65850</name>
</gene>
<dbReference type="Gene3D" id="3.40.47.10">
    <property type="match status" value="2"/>
</dbReference>
<dbReference type="GO" id="GO:0044550">
    <property type="term" value="P:secondary metabolite biosynthetic process"/>
    <property type="evidence" value="ECO:0007669"/>
    <property type="project" value="TreeGrafter"/>
</dbReference>
<organism evidence="4 5">
    <name type="scientific">Kitasatospora setae (strain ATCC 33774 / DSM 43861 / JCM 3304 / KCC A-0304 / NBRC 14216 / KM-6054)</name>
    <name type="common">Streptomyces setae</name>
    <dbReference type="NCBI Taxonomy" id="452652"/>
    <lineage>
        <taxon>Bacteria</taxon>
        <taxon>Bacillati</taxon>
        <taxon>Actinomycetota</taxon>
        <taxon>Actinomycetes</taxon>
        <taxon>Kitasatosporales</taxon>
        <taxon>Streptomycetaceae</taxon>
        <taxon>Kitasatospora</taxon>
    </lineage>
</organism>
<dbReference type="Pfam" id="PF08541">
    <property type="entry name" value="ACP_syn_III_C"/>
    <property type="match status" value="1"/>
</dbReference>
<dbReference type="AlphaFoldDB" id="E4N2G0"/>
<feature type="domain" description="Beta-ketoacyl-[acyl-carrier-protein] synthase III C-terminal" evidence="3">
    <location>
        <begin position="224"/>
        <end position="312"/>
    </location>
</feature>
<evidence type="ECO:0000256" key="2">
    <source>
        <dbReference type="ARBA" id="ARBA00023315"/>
    </source>
</evidence>
<sequence length="313" mass="33210">MTAVIEVSAHVPERRVAIADIADELGLDAFQLRLFQRFLGLRHVLTAPGRDLREILTAAARGLTGLPGNEHRVRYVIAARTAPTAGPAARNHLHETCADLGLGHAIAFTVTQQACASGLAAVDLAGRLLAEDGDPDALALVLTGEKADTEASRLIPGTTVMGEATAACLVRATYRDHPGPGALLGYAAHTRGEFQPGDMTAELAARFQEEYAEMLAGVVRAAVADAGATLPDLALILPHNVNRNSWVRVCKLLGFPVDRVFLENIPETGHCFSADSFLNYADAVRGNRLNSGDLYLMAAVGLGATFSAMVFRH</sequence>
<dbReference type="InterPro" id="IPR013747">
    <property type="entry name" value="ACP_syn_III_C"/>
</dbReference>
<dbReference type="Proteomes" id="UP000007076">
    <property type="component" value="Chromosome"/>
</dbReference>
<keyword evidence="1" id="KW-0808">Transferase</keyword>
<dbReference type="SUPFAM" id="SSF53901">
    <property type="entry name" value="Thiolase-like"/>
    <property type="match status" value="2"/>
</dbReference>
<proteinExistence type="predicted"/>
<keyword evidence="5" id="KW-1185">Reference proteome</keyword>
<reference evidence="4 5" key="1">
    <citation type="journal article" date="2010" name="DNA Res.">
        <title>Genome sequence of Kitasatospora setae NBRC 14216T: an evolutionary snapshot of the family Streptomycetaceae.</title>
        <authorList>
            <person name="Ichikawa N."/>
            <person name="Oguchi A."/>
            <person name="Ikeda H."/>
            <person name="Ishikawa J."/>
            <person name="Kitani S."/>
            <person name="Watanabe Y."/>
            <person name="Nakamura S."/>
            <person name="Katano Y."/>
            <person name="Kishi E."/>
            <person name="Sasagawa M."/>
            <person name="Ankai A."/>
            <person name="Fukui S."/>
            <person name="Hashimoto Y."/>
            <person name="Kamata S."/>
            <person name="Otoguro M."/>
            <person name="Tanikawa S."/>
            <person name="Nihira T."/>
            <person name="Horinouchi S."/>
            <person name="Ohnishi Y."/>
            <person name="Hayakawa M."/>
            <person name="Kuzuyama T."/>
            <person name="Arisawa A."/>
            <person name="Nomoto F."/>
            <person name="Miura H."/>
            <person name="Takahashi Y."/>
            <person name="Fujita N."/>
        </authorList>
    </citation>
    <scope>NUCLEOTIDE SEQUENCE [LARGE SCALE GENOMIC DNA]</scope>
    <source>
        <strain evidence="5">ATCC 33774 / DSM 43861 / JCM 3304 / KCC A-0304 / NBRC 14216 / KM-6054</strain>
    </source>
</reference>
<dbReference type="PANTHER" id="PTHR34069">
    <property type="entry name" value="3-OXOACYL-[ACYL-CARRIER-PROTEIN] SYNTHASE 3"/>
    <property type="match status" value="1"/>
</dbReference>
<evidence type="ECO:0000256" key="1">
    <source>
        <dbReference type="ARBA" id="ARBA00022679"/>
    </source>
</evidence>
<dbReference type="STRING" id="452652.KSE_65850"/>
<dbReference type="PANTHER" id="PTHR34069:SF2">
    <property type="entry name" value="BETA-KETOACYL-[ACYL-CARRIER-PROTEIN] SYNTHASE III"/>
    <property type="match status" value="1"/>
</dbReference>
<name>E4N2G0_KITSK</name>